<accession>A0A1J5SI80</accession>
<dbReference type="Pfam" id="PF21740">
    <property type="entry name" value="DUF6866_C"/>
    <property type="match status" value="1"/>
</dbReference>
<evidence type="ECO:0000313" key="3">
    <source>
        <dbReference type="EMBL" id="OIR03853.1"/>
    </source>
</evidence>
<sequence length="347" mass="38476">MSLARDQLVAVVQQNCHIADAAHARNMGLCSYLLEMREYYRWEAGLPLSSPPPRAEVGRWIAARERYWNELEDREFSQLPVGDENLDPFAVDAVNRALLPHGLVYGAGIGRFHQPHFFLAELEQRELRDGVVILVSGREVARDLSAAPAATRAGTVYLRREALTRWLWEKAEAWDGQQRDGALKRALAHYGYDNDRQGAIARMSAAEGETLILHELGEHAAGRLLGPGWEEMLAGFSGKRAEILARAVRDNLADCLATLPSLLERQAAASLHFWFANFDGMRRALFPRLVLAYRDWCERGQDAALAAAIAAGAGHWQDVGRRLLALQHRDGAEAQVAALAEGDTLAL</sequence>
<dbReference type="NCBIfam" id="NF045620">
    <property type="entry name" value="Sfum_1244_fam"/>
    <property type="match status" value="1"/>
</dbReference>
<dbReference type="Pfam" id="PF21739">
    <property type="entry name" value="DUF6866_N"/>
    <property type="match status" value="1"/>
</dbReference>
<evidence type="ECO:0000259" key="1">
    <source>
        <dbReference type="Pfam" id="PF21739"/>
    </source>
</evidence>
<protein>
    <submittedName>
        <fullName evidence="3">Uncharacterized protein</fullName>
    </submittedName>
</protein>
<dbReference type="InterPro" id="IPR049199">
    <property type="entry name" value="DUF6866_N"/>
</dbReference>
<organism evidence="3">
    <name type="scientific">mine drainage metagenome</name>
    <dbReference type="NCBI Taxonomy" id="410659"/>
    <lineage>
        <taxon>unclassified sequences</taxon>
        <taxon>metagenomes</taxon>
        <taxon>ecological metagenomes</taxon>
    </lineage>
</organism>
<dbReference type="AlphaFoldDB" id="A0A1J5SI80"/>
<name>A0A1J5SI80_9ZZZZ</name>
<dbReference type="InterPro" id="IPR054640">
    <property type="entry name" value="Sfum_1244-like"/>
</dbReference>
<gene>
    <name evidence="3" type="ORF">GALL_140340</name>
</gene>
<proteinExistence type="predicted"/>
<feature type="domain" description="DUF6866" evidence="2">
    <location>
        <begin position="165"/>
        <end position="337"/>
    </location>
</feature>
<comment type="caution">
    <text evidence="3">The sequence shown here is derived from an EMBL/GenBank/DDBJ whole genome shotgun (WGS) entry which is preliminary data.</text>
</comment>
<evidence type="ECO:0000259" key="2">
    <source>
        <dbReference type="Pfam" id="PF21740"/>
    </source>
</evidence>
<dbReference type="EMBL" id="MLJW01000062">
    <property type="protein sequence ID" value="OIR03853.1"/>
    <property type="molecule type" value="Genomic_DNA"/>
</dbReference>
<reference evidence="3" key="1">
    <citation type="submission" date="2016-10" db="EMBL/GenBank/DDBJ databases">
        <title>Sequence of Gallionella enrichment culture.</title>
        <authorList>
            <person name="Poehlein A."/>
            <person name="Muehling M."/>
            <person name="Daniel R."/>
        </authorList>
    </citation>
    <scope>NUCLEOTIDE SEQUENCE</scope>
</reference>
<feature type="domain" description="DUF6866" evidence="1">
    <location>
        <begin position="7"/>
        <end position="159"/>
    </location>
</feature>
<dbReference type="InterPro" id="IPR049200">
    <property type="entry name" value="DUF6866_C"/>
</dbReference>